<accession>A0A6A6W3B4</accession>
<gene>
    <name evidence="2" type="ORF">EJ05DRAFT_502011</name>
</gene>
<evidence type="ECO:0000313" key="3">
    <source>
        <dbReference type="Proteomes" id="UP000799437"/>
    </source>
</evidence>
<evidence type="ECO:0000313" key="2">
    <source>
        <dbReference type="EMBL" id="KAF2756504.1"/>
    </source>
</evidence>
<dbReference type="RefSeq" id="XP_033598955.1">
    <property type="nucleotide sequence ID" value="XM_033747188.1"/>
</dbReference>
<sequence length="184" mass="19650">MANQSKDETQSPKKDTRNAEPPPPHSFLRLTPEDQAAAAAAPISAPATPPIPTIPYPQNNTPLSPPHSQSYILHLTPITTLSAPGTGTTSQSAHPHNPPPPSTTNNPQQDTHLTFPNQSANSPPSSPSEHATSPSRWRCVMCPCPDFQSVKVGHGQAFERGKETWRCERDGCGHVAGVHVEVGL</sequence>
<dbReference type="EMBL" id="ML996575">
    <property type="protein sequence ID" value="KAF2756504.1"/>
    <property type="molecule type" value="Genomic_DNA"/>
</dbReference>
<organism evidence="2 3">
    <name type="scientific">Pseudovirgaria hyperparasitica</name>
    <dbReference type="NCBI Taxonomy" id="470096"/>
    <lineage>
        <taxon>Eukaryota</taxon>
        <taxon>Fungi</taxon>
        <taxon>Dikarya</taxon>
        <taxon>Ascomycota</taxon>
        <taxon>Pezizomycotina</taxon>
        <taxon>Dothideomycetes</taxon>
        <taxon>Dothideomycetes incertae sedis</taxon>
        <taxon>Acrospermales</taxon>
        <taxon>Acrospermaceae</taxon>
        <taxon>Pseudovirgaria</taxon>
    </lineage>
</organism>
<feature type="region of interest" description="Disordered" evidence="1">
    <location>
        <begin position="1"/>
        <end position="133"/>
    </location>
</feature>
<evidence type="ECO:0000256" key="1">
    <source>
        <dbReference type="SAM" id="MobiDB-lite"/>
    </source>
</evidence>
<dbReference type="AlphaFoldDB" id="A0A6A6W3B4"/>
<reference evidence="2" key="1">
    <citation type="journal article" date="2020" name="Stud. Mycol.">
        <title>101 Dothideomycetes genomes: a test case for predicting lifestyles and emergence of pathogens.</title>
        <authorList>
            <person name="Haridas S."/>
            <person name="Albert R."/>
            <person name="Binder M."/>
            <person name="Bloem J."/>
            <person name="Labutti K."/>
            <person name="Salamov A."/>
            <person name="Andreopoulos B."/>
            <person name="Baker S."/>
            <person name="Barry K."/>
            <person name="Bills G."/>
            <person name="Bluhm B."/>
            <person name="Cannon C."/>
            <person name="Castanera R."/>
            <person name="Culley D."/>
            <person name="Daum C."/>
            <person name="Ezra D."/>
            <person name="Gonzalez J."/>
            <person name="Henrissat B."/>
            <person name="Kuo A."/>
            <person name="Liang C."/>
            <person name="Lipzen A."/>
            <person name="Lutzoni F."/>
            <person name="Magnuson J."/>
            <person name="Mondo S."/>
            <person name="Nolan M."/>
            <person name="Ohm R."/>
            <person name="Pangilinan J."/>
            <person name="Park H.-J."/>
            <person name="Ramirez L."/>
            <person name="Alfaro M."/>
            <person name="Sun H."/>
            <person name="Tritt A."/>
            <person name="Yoshinaga Y."/>
            <person name="Zwiers L.-H."/>
            <person name="Turgeon B."/>
            <person name="Goodwin S."/>
            <person name="Spatafora J."/>
            <person name="Crous P."/>
            <person name="Grigoriev I."/>
        </authorList>
    </citation>
    <scope>NUCLEOTIDE SEQUENCE</scope>
    <source>
        <strain evidence="2">CBS 121739</strain>
    </source>
</reference>
<feature type="compositionally biased region" description="Low complexity" evidence="1">
    <location>
        <begin position="36"/>
        <end position="46"/>
    </location>
</feature>
<feature type="compositionally biased region" description="Polar residues" evidence="1">
    <location>
        <begin position="110"/>
        <end position="121"/>
    </location>
</feature>
<proteinExistence type="predicted"/>
<keyword evidence="3" id="KW-1185">Reference proteome</keyword>
<feature type="compositionally biased region" description="Polar residues" evidence="1">
    <location>
        <begin position="56"/>
        <end position="89"/>
    </location>
</feature>
<dbReference type="GeneID" id="54488242"/>
<protein>
    <submittedName>
        <fullName evidence="2">Uncharacterized protein</fullName>
    </submittedName>
</protein>
<name>A0A6A6W3B4_9PEZI</name>
<feature type="compositionally biased region" description="Basic and acidic residues" evidence="1">
    <location>
        <begin position="1"/>
        <end position="18"/>
    </location>
</feature>
<dbReference type="Proteomes" id="UP000799437">
    <property type="component" value="Unassembled WGS sequence"/>
</dbReference>